<dbReference type="InterPro" id="IPR052562">
    <property type="entry name" value="Ketohexokinase-related"/>
</dbReference>
<dbReference type="PROSITE" id="PS00584">
    <property type="entry name" value="PFKB_KINASES_2"/>
    <property type="match status" value="1"/>
</dbReference>
<dbReference type="PANTHER" id="PTHR42774">
    <property type="entry name" value="PHOSPHOTRANSFERASE SYSTEM TRANSPORT PROTEIN"/>
    <property type="match status" value="1"/>
</dbReference>
<evidence type="ECO:0000313" key="7">
    <source>
        <dbReference type="Proteomes" id="UP000004705"/>
    </source>
</evidence>
<proteinExistence type="inferred from homology"/>
<dbReference type="InterPro" id="IPR002139">
    <property type="entry name" value="Ribo/fructo_kinase"/>
</dbReference>
<dbReference type="EMBL" id="CM001466">
    <property type="protein sequence ID" value="EHY89527.1"/>
    <property type="molecule type" value="Genomic_DNA"/>
</dbReference>
<dbReference type="Proteomes" id="UP000004705">
    <property type="component" value="Chromosome"/>
</dbReference>
<reference evidence="6 7" key="1">
    <citation type="journal article" date="2012" name="Stand. Genomic Sci.">
        <title>Genome sequence of the soil bacterium Saccharomonospora azurea type strain (NA-128(T)).</title>
        <authorList>
            <person name="Klenk H.P."/>
            <person name="Held B."/>
            <person name="Lucas S."/>
            <person name="Lapidus A."/>
            <person name="Copeland A."/>
            <person name="Hammon N."/>
            <person name="Pitluck S."/>
            <person name="Goodwin L.A."/>
            <person name="Han C."/>
            <person name="Tapia R."/>
            <person name="Brambilla E.M."/>
            <person name="Potter G."/>
            <person name="Land M."/>
            <person name="Ivanova N."/>
            <person name="Rohde M."/>
            <person name="Goker M."/>
            <person name="Detter J.C."/>
            <person name="Kyrpides N.C."/>
            <person name="Woyke T."/>
        </authorList>
    </citation>
    <scope>NUCLEOTIDE SEQUENCE [LARGE SCALE GENOMIC DNA]</scope>
    <source>
        <strain evidence="6 7">NA-128</strain>
    </source>
</reference>
<keyword evidence="7" id="KW-1185">Reference proteome</keyword>
<comment type="similarity">
    <text evidence="1 4">Belongs to the carbohydrate kinase PfkB family.</text>
</comment>
<name>H8G9J5_9PSEU</name>
<dbReference type="Gene3D" id="3.40.1190.20">
    <property type="match status" value="1"/>
</dbReference>
<feature type="domain" description="Carbohydrate kinase PfkB" evidence="5">
    <location>
        <begin position="3"/>
        <end position="187"/>
    </location>
</feature>
<evidence type="ECO:0000256" key="4">
    <source>
        <dbReference type="RuleBase" id="RU003704"/>
    </source>
</evidence>
<evidence type="ECO:0000256" key="2">
    <source>
        <dbReference type="ARBA" id="ARBA00022679"/>
    </source>
</evidence>
<dbReference type="GO" id="GO:0016301">
    <property type="term" value="F:kinase activity"/>
    <property type="evidence" value="ECO:0007669"/>
    <property type="project" value="UniProtKB-KW"/>
</dbReference>
<dbReference type="OrthoDB" id="9795789at2"/>
<dbReference type="RefSeq" id="WP_005442242.1">
    <property type="nucleotide sequence ID" value="NZ_CM001466.1"/>
</dbReference>
<feature type="domain" description="Carbohydrate kinase PfkB" evidence="5">
    <location>
        <begin position="202"/>
        <end position="286"/>
    </location>
</feature>
<accession>H8G9J5</accession>
<dbReference type="PANTHER" id="PTHR42774:SF3">
    <property type="entry name" value="KETOHEXOKINASE"/>
    <property type="match status" value="1"/>
</dbReference>
<evidence type="ECO:0000313" key="6">
    <source>
        <dbReference type="EMBL" id="EHY89527.1"/>
    </source>
</evidence>
<evidence type="ECO:0000259" key="5">
    <source>
        <dbReference type="Pfam" id="PF00294"/>
    </source>
</evidence>
<dbReference type="PRINTS" id="PR00990">
    <property type="entry name" value="RIBOKINASE"/>
</dbReference>
<dbReference type="InterPro" id="IPR011611">
    <property type="entry name" value="PfkB_dom"/>
</dbReference>
<dbReference type="InterPro" id="IPR029056">
    <property type="entry name" value="Ribokinase-like"/>
</dbReference>
<dbReference type="AlphaFoldDB" id="H8G9J5"/>
<protein>
    <submittedName>
        <fullName evidence="6">Sugar kinase, ribokinase</fullName>
    </submittedName>
</protein>
<evidence type="ECO:0000256" key="1">
    <source>
        <dbReference type="ARBA" id="ARBA00010688"/>
    </source>
</evidence>
<organism evidence="6 7">
    <name type="scientific">Saccharomonospora azurea NA-128</name>
    <dbReference type="NCBI Taxonomy" id="882081"/>
    <lineage>
        <taxon>Bacteria</taxon>
        <taxon>Bacillati</taxon>
        <taxon>Actinomycetota</taxon>
        <taxon>Actinomycetes</taxon>
        <taxon>Pseudonocardiales</taxon>
        <taxon>Pseudonocardiaceae</taxon>
        <taxon>Saccharomonospora</taxon>
    </lineage>
</organism>
<evidence type="ECO:0000256" key="3">
    <source>
        <dbReference type="ARBA" id="ARBA00022777"/>
    </source>
</evidence>
<dbReference type="HOGENOM" id="CLU_027634_10_2_11"/>
<keyword evidence="3 4" id="KW-0418">Kinase</keyword>
<sequence length="299" mass="31497">MSVLLAGLCTVDLVQRVRHLPEPGEKVQSGSVEVAAGGPATNAAVTVAALGQEALLLTVLGRHPLAELARADLAECGVTVLDARPGWDAPPPISSVTVREHDGERTVVSHNAASFDEEVLADVDLNADPAVRARRPDAVLLDGHHPALALAAARWARRHDRPVVVDAGSWKPVFADVFPLADVVACSALFTAPQGVLDDVGVVVTTAGPEPVRWRGPHGSGTVAVPEVDARDTLGAGDVWHGAFVSRLARGGRGERVGSDHRDRLTEDIEFANAVAAERVRHVGPRSWIGPVRAMMGER</sequence>
<dbReference type="InterPro" id="IPR002173">
    <property type="entry name" value="Carboh/pur_kinase_PfkB_CS"/>
</dbReference>
<dbReference type="SUPFAM" id="SSF53613">
    <property type="entry name" value="Ribokinase-like"/>
    <property type="match status" value="1"/>
</dbReference>
<keyword evidence="2 4" id="KW-0808">Transferase</keyword>
<dbReference type="Pfam" id="PF00294">
    <property type="entry name" value="PfkB"/>
    <property type="match status" value="2"/>
</dbReference>
<gene>
    <name evidence="6" type="ORF">SacazDRAFT_02634</name>
</gene>